<evidence type="ECO:0000256" key="3">
    <source>
        <dbReference type="ARBA" id="ARBA00022531"/>
    </source>
</evidence>
<keyword evidence="3" id="KW-0602">Photosynthesis</keyword>
<keyword evidence="4" id="KW-0436">Ligase</keyword>
<feature type="domain" description="Magnesium chelatase subunit H N-terminal" evidence="11">
    <location>
        <begin position="14"/>
        <end position="173"/>
    </location>
</feature>
<evidence type="ECO:0000313" key="12">
    <source>
        <dbReference type="EMBL" id="QQP87781.1"/>
    </source>
</evidence>
<dbReference type="Proteomes" id="UP000595197">
    <property type="component" value="Chromosome"/>
</dbReference>
<dbReference type="PANTHER" id="PTHR44119:SF1">
    <property type="entry name" value="MAGNESIUM-CHELATASE SUBUNIT CHLH, CHLOROPLASTIC"/>
    <property type="match status" value="1"/>
</dbReference>
<dbReference type="EC" id="6.6.1.1" evidence="2"/>
<evidence type="ECO:0000256" key="4">
    <source>
        <dbReference type="ARBA" id="ARBA00022598"/>
    </source>
</evidence>
<comment type="catalytic activity">
    <reaction evidence="9">
        <text>protoporphyrin IX + Mg(2+) + ATP + H2O = Mg-protoporphyrin IX + ADP + phosphate + 3 H(+)</text>
        <dbReference type="Rhea" id="RHEA:13961"/>
        <dbReference type="ChEBI" id="CHEBI:15377"/>
        <dbReference type="ChEBI" id="CHEBI:15378"/>
        <dbReference type="ChEBI" id="CHEBI:18420"/>
        <dbReference type="ChEBI" id="CHEBI:30616"/>
        <dbReference type="ChEBI" id="CHEBI:43474"/>
        <dbReference type="ChEBI" id="CHEBI:57306"/>
        <dbReference type="ChEBI" id="CHEBI:60492"/>
        <dbReference type="ChEBI" id="CHEBI:456216"/>
        <dbReference type="EC" id="6.6.1.1"/>
    </reaction>
</comment>
<keyword evidence="13" id="KW-1185">Reference proteome</keyword>
<dbReference type="InterPro" id="IPR022571">
    <property type="entry name" value="Mg_chelatase_H_N"/>
</dbReference>
<dbReference type="CDD" id="cd10150">
    <property type="entry name" value="CobN_like"/>
    <property type="match status" value="1"/>
</dbReference>
<accession>A0ABX7B5I2</accession>
<evidence type="ECO:0000256" key="5">
    <source>
        <dbReference type="ARBA" id="ARBA00022741"/>
    </source>
</evidence>
<dbReference type="NCBIfam" id="TIGR02025">
    <property type="entry name" value="BchH"/>
    <property type="match status" value="1"/>
</dbReference>
<evidence type="ECO:0000256" key="6">
    <source>
        <dbReference type="ARBA" id="ARBA00022840"/>
    </source>
</evidence>
<dbReference type="PANTHER" id="PTHR44119">
    <property type="entry name" value="MAGNESIUM-CHELATASE SUBUNIT CHLH, CHLOROPLASTIC"/>
    <property type="match status" value="1"/>
</dbReference>
<dbReference type="Pfam" id="PF11965">
    <property type="entry name" value="DUF3479"/>
    <property type="match status" value="1"/>
</dbReference>
<feature type="domain" description="CobN/magnesium chelatase" evidence="10">
    <location>
        <begin position="177"/>
        <end position="768"/>
    </location>
</feature>
<reference evidence="12" key="1">
    <citation type="submission" date="2021-02" db="EMBL/GenBank/DDBJ databases">
        <title>Skermanella TT6 skin isolate.</title>
        <authorList>
            <person name="Lee K."/>
            <person name="Ganzorig M."/>
        </authorList>
    </citation>
    <scope>NUCLEOTIDE SEQUENCE</scope>
    <source>
        <strain evidence="12">TT6</strain>
    </source>
</reference>
<evidence type="ECO:0000256" key="2">
    <source>
        <dbReference type="ARBA" id="ARBA00012825"/>
    </source>
</evidence>
<keyword evidence="6" id="KW-0067">ATP-binding</keyword>
<evidence type="ECO:0000313" key="13">
    <source>
        <dbReference type="Proteomes" id="UP000595197"/>
    </source>
</evidence>
<keyword evidence="7" id="KW-0149">Chlorophyll biosynthesis</keyword>
<comment type="similarity">
    <text evidence="1">Belongs to the Mg-chelatase subunit H family.</text>
</comment>
<name>A0ABX7B5I2_9PROT</name>
<comment type="pathway">
    <text evidence="8">Porphyrin-containing compound metabolism.</text>
</comment>
<dbReference type="NCBIfam" id="NF009942">
    <property type="entry name" value="PRK13405.1"/>
    <property type="match status" value="1"/>
</dbReference>
<sequence>MPKPISAPDPVPVRIVIVTLDNHLAGATERARRSVAREVPGLEVTLHAAAEWGTDPGSAERCRADIAEADIVIANMLFMEDHIQAVLPALQARRDGCDAMVVCMSAGEVIRLTRIGRFTMTGNERGPLAFLKRLRGARKEGGSSGARQMAMLRRIPKILRFIPGTAQDVRAYFLTLQYWLCGSDENVAQMLRFLIDRYADGERRHLRGTLRAAPPVEYPDVGVYHPAMNPPMADGADRLPAAPKDCRGTVGLLVMRSYLLPGNTAHYDGVIAALESRGLRVLPAFASGLDARPAVERFFLKDGKPVVDAVVSMTGFSLVGGPAYNDAKAAEAMLAGLDVPYVAAHAVEFQTLEQWESSDRGLMPVEATMMVAIPELDGGTGAMLFGGRSSSAPPERARDMQVHGERAAALAGRVERLVALRRTPAAERRVAVVLFNFPPNAGAVGTAAYLGVFESLHNTLKGLARAGYTVEVPETVDALRERIIAGNAARFGADANVQARIPVDDHVRRERWLGEIEAQWGPAPGRQQTDGSSLLVLGERFGNVLVGLQPGFGYEGDPMRLLFEKGFAPTHAFSAFYRYLREDFAAHAVLHFGTHGALEFMPGKQTALSSGCWPDRLLGDLPNFYLYAANNPSEGTIAKRRTAATLISYLTPPVAQAGLYRGLLELKSSIESWRALTPEIQADRAHLAGVIQAQAAAVDLAQAEPAWTDPEREIAALTQAILEMEYTLIPYGLHVVGEPPSAPERVDLLLAMAESAHGASPARADIEALVAGRPPEEITQDQAALALYRDLAASDLLLAEDHELASILHALDGGFIRPTPGGDLLRTPAILPTGRNIHGFDPYRIPSAFAVADGARQAGRLLARHQAEGNGFPETVAFVLWGTDNLKSEGGPIAQVLALIGARPRFDSYGRLCGAELIPLDELGRPRVDVVLTLSGIFRDLLPLQIKLLAEACFLAAGADEPLDLNFVRKHTLDHQRTHGCDFETAALRVFSNADGTYGSNLNHMVDSGCWTEEDELAEAFTRRKCFAYGRSGIPVKQAELMQTLLAGVDLAYQNLESVELGVTTIDHYFDNLGGISRAVGRATGTTVPVYIGDQTRGEGTVRTLSEQVALEVRTRVLNPKWYEGMLKHGFEGVRQIEAHVTNTLGWSATTGQVAPWVYQQLTQTYLLDEEMRDRLAELNPKASARVANRLIEAHERRYWSPDETMLAALRQAGETLEDRLEGISEKAAA</sequence>
<dbReference type="InterPro" id="IPR011771">
    <property type="entry name" value="BchH"/>
</dbReference>
<gene>
    <name evidence="12" type="ORF">IGS68_17015</name>
</gene>
<evidence type="ECO:0000259" key="11">
    <source>
        <dbReference type="Pfam" id="PF11965"/>
    </source>
</evidence>
<dbReference type="Pfam" id="PF02514">
    <property type="entry name" value="CobN-Mg_chel"/>
    <property type="match status" value="2"/>
</dbReference>
<organism evidence="12 13">
    <name type="scientific">Skermanella cutis</name>
    <dbReference type="NCBI Taxonomy" id="2775420"/>
    <lineage>
        <taxon>Bacteria</taxon>
        <taxon>Pseudomonadati</taxon>
        <taxon>Pseudomonadota</taxon>
        <taxon>Alphaproteobacteria</taxon>
        <taxon>Rhodospirillales</taxon>
        <taxon>Azospirillaceae</taxon>
        <taxon>Skermanella</taxon>
    </lineage>
</organism>
<evidence type="ECO:0000256" key="7">
    <source>
        <dbReference type="ARBA" id="ARBA00023171"/>
    </source>
</evidence>
<evidence type="ECO:0000256" key="9">
    <source>
        <dbReference type="ARBA" id="ARBA00048693"/>
    </source>
</evidence>
<keyword evidence="5" id="KW-0547">Nucleotide-binding</keyword>
<evidence type="ECO:0000256" key="8">
    <source>
        <dbReference type="ARBA" id="ARBA00023444"/>
    </source>
</evidence>
<evidence type="ECO:0000259" key="10">
    <source>
        <dbReference type="Pfam" id="PF02514"/>
    </source>
</evidence>
<feature type="domain" description="CobN/magnesium chelatase" evidence="10">
    <location>
        <begin position="790"/>
        <end position="1206"/>
    </location>
</feature>
<dbReference type="InterPro" id="IPR003672">
    <property type="entry name" value="CobN/Mg_chltase"/>
</dbReference>
<proteinExistence type="inferred from homology"/>
<dbReference type="EMBL" id="CP067420">
    <property type="protein sequence ID" value="QQP87781.1"/>
    <property type="molecule type" value="Genomic_DNA"/>
</dbReference>
<dbReference type="RefSeq" id="WP_201071609.1">
    <property type="nucleotide sequence ID" value="NZ_CP067420.1"/>
</dbReference>
<protein>
    <recommendedName>
        <fullName evidence="2">magnesium chelatase</fullName>
        <ecNumber evidence="2">6.6.1.1</ecNumber>
    </recommendedName>
</protein>
<evidence type="ECO:0000256" key="1">
    <source>
        <dbReference type="ARBA" id="ARBA00010851"/>
    </source>
</evidence>